<dbReference type="FunFam" id="1.20.1560.10:FF:000040">
    <property type="entry name" value="Multidrug ABC transporter ATP-binding protein"/>
    <property type="match status" value="1"/>
</dbReference>
<evidence type="ECO:0000256" key="9">
    <source>
        <dbReference type="SAM" id="Phobius"/>
    </source>
</evidence>
<evidence type="ECO:0000259" key="10">
    <source>
        <dbReference type="PROSITE" id="PS50893"/>
    </source>
</evidence>
<dbReference type="SUPFAM" id="SSF52540">
    <property type="entry name" value="P-loop containing nucleoside triphosphate hydrolases"/>
    <property type="match status" value="1"/>
</dbReference>
<dbReference type="Pfam" id="PF00664">
    <property type="entry name" value="ABC_membrane"/>
    <property type="match status" value="1"/>
</dbReference>
<dbReference type="AlphaFoldDB" id="A0A0C1UKG7"/>
<evidence type="ECO:0000313" key="12">
    <source>
        <dbReference type="EMBL" id="KIE47770.1"/>
    </source>
</evidence>
<dbReference type="PROSITE" id="PS50929">
    <property type="entry name" value="ABC_TM1F"/>
    <property type="match status" value="1"/>
</dbReference>
<feature type="transmembrane region" description="Helical" evidence="9">
    <location>
        <begin position="159"/>
        <end position="176"/>
    </location>
</feature>
<name>A0A0C1UKG7_9CLOT</name>
<evidence type="ECO:0000256" key="4">
    <source>
        <dbReference type="ARBA" id="ARBA00022692"/>
    </source>
</evidence>
<dbReference type="PANTHER" id="PTHR43394">
    <property type="entry name" value="ATP-DEPENDENT PERMEASE MDL1, MITOCHONDRIAL"/>
    <property type="match status" value="1"/>
</dbReference>
<keyword evidence="8 9" id="KW-0472">Membrane</keyword>
<evidence type="ECO:0000256" key="5">
    <source>
        <dbReference type="ARBA" id="ARBA00022741"/>
    </source>
</evidence>
<dbReference type="EMBL" id="AYSO01000013">
    <property type="protein sequence ID" value="KIE47770.1"/>
    <property type="molecule type" value="Genomic_DNA"/>
</dbReference>
<feature type="transmembrane region" description="Helical" evidence="9">
    <location>
        <begin position="136"/>
        <end position="153"/>
    </location>
</feature>
<sequence>MAYTKRILKYLKPYKFLAIIGPLFMVLEVIMDLYQPKIMQSMIDVGIANSDFNYVVRSGILMVVISVIGLIGGVLCIKYSTTAAINASTDLRKDLYGKIQGFSGGNIDKFSSGKLITILTTDVSNVQMAIMMMLRTMVRSPLLFIGSIVMVFINSYQLSPVLLGVIPILVIALIIIGKKASMLFRKVQESLDGVNTTMQENLSGVRVVKAFVREEYEINKFDKVNEDLTKVNTAAVQSISILLPVIMLVVNLGIVVALWLGAINVNNGTIQVGQIIAFLNYLLQLLMALTMIAMIFIHIARSVPSVERIIKVLDTEPEIIDNENAKQVDNFNGDVEFQDVSFSYSDDGEMVLKHISFKANQGEKIGIIGSTGSGKSTLVKLIPRLYDVDEGRILIDGTDIRDLTISSLRSAIGMATQKPLLFSGTIESNIKYGKEDAALKEMRRAAESACAMEFLSTFEQGFQYELTQMATNLSGGQKQRLAITRALVRKPKILILDDSTSALDARSEGIIQEALEKEFNDTTTFIIALKISSIIDAERILVLDEGELVGQGIHSELLKNCNIYKEIYLSQGGKEVAHED</sequence>
<dbReference type="Gene3D" id="3.40.50.300">
    <property type="entry name" value="P-loop containing nucleotide triphosphate hydrolases"/>
    <property type="match status" value="1"/>
</dbReference>
<dbReference type="InterPro" id="IPR039421">
    <property type="entry name" value="Type_1_exporter"/>
</dbReference>
<evidence type="ECO:0000256" key="2">
    <source>
        <dbReference type="ARBA" id="ARBA00022448"/>
    </source>
</evidence>
<keyword evidence="3" id="KW-1003">Cell membrane</keyword>
<feature type="transmembrane region" description="Helical" evidence="9">
    <location>
        <begin position="275"/>
        <end position="300"/>
    </location>
</feature>
<proteinExistence type="predicted"/>
<keyword evidence="4 9" id="KW-0812">Transmembrane</keyword>
<evidence type="ECO:0000259" key="11">
    <source>
        <dbReference type="PROSITE" id="PS50929"/>
    </source>
</evidence>
<dbReference type="Pfam" id="PF00005">
    <property type="entry name" value="ABC_tran"/>
    <property type="match status" value="1"/>
</dbReference>
<protein>
    <submittedName>
        <fullName evidence="12">ABC transporter family protein</fullName>
    </submittedName>
</protein>
<comment type="subcellular location">
    <subcellularLocation>
        <location evidence="1">Cell membrane</location>
        <topology evidence="1">Multi-pass membrane protein</topology>
    </subcellularLocation>
</comment>
<feature type="domain" description="ABC transporter" evidence="10">
    <location>
        <begin position="335"/>
        <end position="570"/>
    </location>
</feature>
<keyword evidence="13" id="KW-1185">Reference proteome</keyword>
<dbReference type="FunFam" id="3.40.50.300:FF:000221">
    <property type="entry name" value="Multidrug ABC transporter ATP-binding protein"/>
    <property type="match status" value="1"/>
</dbReference>
<evidence type="ECO:0000256" key="8">
    <source>
        <dbReference type="ARBA" id="ARBA00023136"/>
    </source>
</evidence>
<organism evidence="12 13">
    <name type="scientific">Clostridium argentinense CDC 2741</name>
    <dbReference type="NCBI Taxonomy" id="1418104"/>
    <lineage>
        <taxon>Bacteria</taxon>
        <taxon>Bacillati</taxon>
        <taxon>Bacillota</taxon>
        <taxon>Clostridia</taxon>
        <taxon>Eubacteriales</taxon>
        <taxon>Clostridiaceae</taxon>
        <taxon>Clostridium</taxon>
    </lineage>
</organism>
<dbReference type="InterPro" id="IPR003439">
    <property type="entry name" value="ABC_transporter-like_ATP-bd"/>
</dbReference>
<dbReference type="GO" id="GO:0005886">
    <property type="term" value="C:plasma membrane"/>
    <property type="evidence" value="ECO:0007669"/>
    <property type="project" value="UniProtKB-SubCell"/>
</dbReference>
<accession>A0A0C1UKG7</accession>
<dbReference type="RefSeq" id="WP_039630797.1">
    <property type="nucleotide sequence ID" value="NZ_AYSO01000013.1"/>
</dbReference>
<dbReference type="InterPro" id="IPR027417">
    <property type="entry name" value="P-loop_NTPase"/>
</dbReference>
<evidence type="ECO:0000256" key="3">
    <source>
        <dbReference type="ARBA" id="ARBA00022475"/>
    </source>
</evidence>
<dbReference type="GO" id="GO:0015421">
    <property type="term" value="F:ABC-type oligopeptide transporter activity"/>
    <property type="evidence" value="ECO:0007669"/>
    <property type="project" value="TreeGrafter"/>
</dbReference>
<keyword evidence="2" id="KW-0813">Transport</keyword>
<dbReference type="GO" id="GO:0005524">
    <property type="term" value="F:ATP binding"/>
    <property type="evidence" value="ECO:0007669"/>
    <property type="project" value="UniProtKB-KW"/>
</dbReference>
<keyword evidence="6" id="KW-0067">ATP-binding</keyword>
<evidence type="ECO:0000256" key="7">
    <source>
        <dbReference type="ARBA" id="ARBA00022989"/>
    </source>
</evidence>
<dbReference type="InterPro" id="IPR036640">
    <property type="entry name" value="ABC1_TM_sf"/>
</dbReference>
<dbReference type="InterPro" id="IPR011527">
    <property type="entry name" value="ABC1_TM_dom"/>
</dbReference>
<comment type="caution">
    <text evidence="12">The sequence shown here is derived from an EMBL/GenBank/DDBJ whole genome shotgun (WGS) entry which is preliminary data.</text>
</comment>
<dbReference type="PANTHER" id="PTHR43394:SF1">
    <property type="entry name" value="ATP-BINDING CASSETTE SUB-FAMILY B MEMBER 10, MITOCHONDRIAL"/>
    <property type="match status" value="1"/>
</dbReference>
<reference evidence="12 13" key="1">
    <citation type="journal article" date="2015" name="Infect. Genet. Evol.">
        <title>Genomic sequences of six botulinum neurotoxin-producing strains representing three clostridial species illustrate the mobility and diversity of botulinum neurotoxin genes.</title>
        <authorList>
            <person name="Smith T.J."/>
            <person name="Hill K.K."/>
            <person name="Xie G."/>
            <person name="Foley B.T."/>
            <person name="Williamson C.H."/>
            <person name="Foster J.T."/>
            <person name="Johnson S.L."/>
            <person name="Chertkov O."/>
            <person name="Teshima H."/>
            <person name="Gibbons H.S."/>
            <person name="Johnsky L.A."/>
            <person name="Karavis M.A."/>
            <person name="Smith L.A."/>
        </authorList>
    </citation>
    <scope>NUCLEOTIDE SEQUENCE [LARGE SCALE GENOMIC DNA]</scope>
    <source>
        <strain evidence="12 13">CDC 2741</strain>
    </source>
</reference>
<feature type="domain" description="ABC transmembrane type-1" evidence="11">
    <location>
        <begin position="19"/>
        <end position="301"/>
    </location>
</feature>
<evidence type="ECO:0000256" key="1">
    <source>
        <dbReference type="ARBA" id="ARBA00004651"/>
    </source>
</evidence>
<feature type="transmembrane region" description="Helical" evidence="9">
    <location>
        <begin position="54"/>
        <end position="77"/>
    </location>
</feature>
<evidence type="ECO:0000313" key="13">
    <source>
        <dbReference type="Proteomes" id="UP000031366"/>
    </source>
</evidence>
<dbReference type="OrthoDB" id="9762778at2"/>
<dbReference type="Proteomes" id="UP000031366">
    <property type="component" value="Unassembled WGS sequence"/>
</dbReference>
<dbReference type="InterPro" id="IPR003593">
    <property type="entry name" value="AAA+_ATPase"/>
</dbReference>
<dbReference type="STRING" id="29341.RSJ17_18010"/>
<dbReference type="Gene3D" id="1.20.1560.10">
    <property type="entry name" value="ABC transporter type 1, transmembrane domain"/>
    <property type="match status" value="1"/>
</dbReference>
<keyword evidence="5" id="KW-0547">Nucleotide-binding</keyword>
<dbReference type="GO" id="GO:0016887">
    <property type="term" value="F:ATP hydrolysis activity"/>
    <property type="evidence" value="ECO:0007669"/>
    <property type="project" value="InterPro"/>
</dbReference>
<feature type="transmembrane region" description="Helical" evidence="9">
    <location>
        <begin position="16"/>
        <end position="34"/>
    </location>
</feature>
<keyword evidence="7 9" id="KW-1133">Transmembrane helix</keyword>
<gene>
    <name evidence="12" type="ORF">U732_3589</name>
</gene>
<feature type="transmembrane region" description="Helical" evidence="9">
    <location>
        <begin position="241"/>
        <end position="263"/>
    </location>
</feature>
<dbReference type="SMART" id="SM00382">
    <property type="entry name" value="AAA"/>
    <property type="match status" value="1"/>
</dbReference>
<evidence type="ECO:0000256" key="6">
    <source>
        <dbReference type="ARBA" id="ARBA00022840"/>
    </source>
</evidence>
<dbReference type="CDD" id="cd18548">
    <property type="entry name" value="ABC_6TM_Tm287_like"/>
    <property type="match status" value="1"/>
</dbReference>
<dbReference type="SUPFAM" id="SSF90123">
    <property type="entry name" value="ABC transporter transmembrane region"/>
    <property type="match status" value="1"/>
</dbReference>
<dbReference type="PROSITE" id="PS50893">
    <property type="entry name" value="ABC_TRANSPORTER_2"/>
    <property type="match status" value="1"/>
</dbReference>